<dbReference type="InterPro" id="IPR001279">
    <property type="entry name" value="Metallo-B-lactamas"/>
</dbReference>
<dbReference type="CDD" id="cd07715">
    <property type="entry name" value="TaR3-like_MBL-fold"/>
    <property type="match status" value="1"/>
</dbReference>
<accession>A0A6J7JDP9</accession>
<feature type="domain" description="Metallo-beta-lactamase" evidence="1">
    <location>
        <begin position="58"/>
        <end position="254"/>
    </location>
</feature>
<sequence>MVRGVGGHRSHLGSRTFAPETYAGNVPSLMSRGMNVTFYGVRGSTPCDDPALARYGGNTSCVVIEIPEADPIILDLGTGLRTYGDSLVASGNAAGWRGSVLLTHLHWDHVQGFPFFKPLHHLGSEVDIYGPDHGEAPLSEMVGRFMGPPYFPITPAELGASVRFHDVSPGSFRVGDAVVTALAVRHTGPTLAFRVDCDDVSVVYMPDHGPGCSSLDDDDFVPQDVIDLCNGADLLIHDAQHTLDEYPEKRHWGHSSVNYAVKVALSGRVRSLALFHHDPMHDDAEIDSIEQYAAGIARSDGSGLKVFAAREGLELKIEPTLLDLTPQVERADR</sequence>
<dbReference type="SUPFAM" id="SSF56281">
    <property type="entry name" value="Metallo-hydrolase/oxidoreductase"/>
    <property type="match status" value="1"/>
</dbReference>
<evidence type="ECO:0000313" key="2">
    <source>
        <dbReference type="EMBL" id="CAB4941330.1"/>
    </source>
</evidence>
<reference evidence="2" key="1">
    <citation type="submission" date="2020-05" db="EMBL/GenBank/DDBJ databases">
        <authorList>
            <person name="Chiriac C."/>
            <person name="Salcher M."/>
            <person name="Ghai R."/>
            <person name="Kavagutti S V."/>
        </authorList>
    </citation>
    <scope>NUCLEOTIDE SEQUENCE</scope>
</reference>
<dbReference type="InterPro" id="IPR036866">
    <property type="entry name" value="RibonucZ/Hydroxyglut_hydro"/>
</dbReference>
<dbReference type="Gene3D" id="3.60.15.10">
    <property type="entry name" value="Ribonuclease Z/Hydroxyacylglutathione hydrolase-like"/>
    <property type="match status" value="1"/>
</dbReference>
<dbReference type="Pfam" id="PF12706">
    <property type="entry name" value="Lactamase_B_2"/>
    <property type="match status" value="1"/>
</dbReference>
<name>A0A6J7JDP9_9ZZZZ</name>
<organism evidence="2">
    <name type="scientific">freshwater metagenome</name>
    <dbReference type="NCBI Taxonomy" id="449393"/>
    <lineage>
        <taxon>unclassified sequences</taxon>
        <taxon>metagenomes</taxon>
        <taxon>ecological metagenomes</taxon>
    </lineage>
</organism>
<evidence type="ECO:0000259" key="1">
    <source>
        <dbReference type="SMART" id="SM00849"/>
    </source>
</evidence>
<protein>
    <submittedName>
        <fullName evidence="2">Unannotated protein</fullName>
    </submittedName>
</protein>
<dbReference type="EMBL" id="CAFBNL010000003">
    <property type="protein sequence ID" value="CAB4941330.1"/>
    <property type="molecule type" value="Genomic_DNA"/>
</dbReference>
<proteinExistence type="predicted"/>
<gene>
    <name evidence="2" type="ORF">UFOPK3789_00096</name>
</gene>
<dbReference type="AlphaFoldDB" id="A0A6J7JDP9"/>
<dbReference type="SMART" id="SM00849">
    <property type="entry name" value="Lactamase_B"/>
    <property type="match status" value="1"/>
</dbReference>
<dbReference type="PANTHER" id="PTHR42663">
    <property type="entry name" value="HYDROLASE C777.06C-RELATED-RELATED"/>
    <property type="match status" value="1"/>
</dbReference>
<dbReference type="PANTHER" id="PTHR42663:SF4">
    <property type="entry name" value="SLL1036 PROTEIN"/>
    <property type="match status" value="1"/>
</dbReference>